<comment type="caution">
    <text evidence="1">The sequence shown here is derived from an EMBL/GenBank/DDBJ whole genome shotgun (WGS) entry which is preliminary data.</text>
</comment>
<proteinExistence type="predicted"/>
<keyword evidence="2" id="KW-1185">Reference proteome</keyword>
<reference evidence="1" key="1">
    <citation type="journal article" date="2020" name="Phytopathology">
        <title>Genome Sequence Resources of Colletotrichum truncatum, C. plurivorum, C. musicola, and C. sojae: Four Species Pathogenic to Soybean (Glycine max).</title>
        <authorList>
            <person name="Rogerio F."/>
            <person name="Boufleur T.R."/>
            <person name="Ciampi-Guillardi M."/>
            <person name="Sukno S.A."/>
            <person name="Thon M.R."/>
            <person name="Massola Junior N.S."/>
            <person name="Baroncelli R."/>
        </authorList>
    </citation>
    <scope>NUCLEOTIDE SEQUENCE</scope>
    <source>
        <strain evidence="1">LFN0074</strain>
    </source>
</reference>
<dbReference type="PANTHER" id="PTHR24148">
    <property type="entry name" value="ANKYRIN REPEAT DOMAIN-CONTAINING PROTEIN 39 HOMOLOG-RELATED"/>
    <property type="match status" value="1"/>
</dbReference>
<dbReference type="EMBL" id="WIGM01001274">
    <property type="protein sequence ID" value="KAF6802375.1"/>
    <property type="molecule type" value="Genomic_DNA"/>
</dbReference>
<dbReference type="OrthoDB" id="3477286at2759"/>
<evidence type="ECO:0000313" key="2">
    <source>
        <dbReference type="Proteomes" id="UP000639643"/>
    </source>
</evidence>
<dbReference type="PANTHER" id="PTHR24148:SF64">
    <property type="entry name" value="HETEROKARYON INCOMPATIBILITY DOMAIN-CONTAINING PROTEIN"/>
    <property type="match status" value="1"/>
</dbReference>
<gene>
    <name evidence="1" type="ORF">CMUS01_15374</name>
</gene>
<dbReference type="InterPro" id="IPR052895">
    <property type="entry name" value="HetReg/Transcr_Mod"/>
</dbReference>
<name>A0A8H6IX13_9PEZI</name>
<dbReference type="Proteomes" id="UP000639643">
    <property type="component" value="Unassembled WGS sequence"/>
</dbReference>
<dbReference type="AlphaFoldDB" id="A0A8H6IX13"/>
<protein>
    <submittedName>
        <fullName evidence="1">Heterokaryon incompatibility protein</fullName>
    </submittedName>
</protein>
<evidence type="ECO:0000313" key="1">
    <source>
        <dbReference type="EMBL" id="KAF6802375.1"/>
    </source>
</evidence>
<organism evidence="1 2">
    <name type="scientific">Colletotrichum musicola</name>
    <dbReference type="NCBI Taxonomy" id="2175873"/>
    <lineage>
        <taxon>Eukaryota</taxon>
        <taxon>Fungi</taxon>
        <taxon>Dikarya</taxon>
        <taxon>Ascomycota</taxon>
        <taxon>Pezizomycotina</taxon>
        <taxon>Sordariomycetes</taxon>
        <taxon>Hypocreomycetidae</taxon>
        <taxon>Glomerellales</taxon>
        <taxon>Glomerellaceae</taxon>
        <taxon>Colletotrichum</taxon>
        <taxon>Colletotrichum orchidearum species complex</taxon>
    </lineage>
</organism>
<accession>A0A8H6IX13</accession>
<sequence>MRRWVKHPTKAVEFVGGNAGWMLLRVLEFVQLKDATVFHDHLYGIYGILETLKPHFPQLRLPEVDYSRPAARIFTELTTFIIESTGNTAVLDSVLARSRVPGAPTWVCGFHNVWTPKYSPPLDDPSDEPVVSADGLRLSFTGYIAAAIWIVVPGFKKKGSREMPMLHDGFRQIEDHIVEPVAKRFNLEGKAVRRRVCRGNDALVEYYEDLRLDQSGWLTDEDPNLYSLLMITFGSVKFVTDRGHIGISHIDMTPEVGDYLCYRKGADQPIILHQVSSGTYQVIGPPAWFVENSFHSRCQRWYRVTIE</sequence>